<protein>
    <recommendedName>
        <fullName evidence="5">laccase</fullName>
        <ecNumber evidence="5">1.10.3.2</ecNumber>
    </recommendedName>
</protein>
<comment type="subcellular location">
    <subcellularLocation>
        <location evidence="3">Secreted</location>
        <location evidence="3">Extracellular space</location>
        <location evidence="3">Apoplast</location>
    </subcellularLocation>
</comment>
<dbReference type="Gramene" id="QL02p023461:mrna">
    <property type="protein sequence ID" value="QL02p023461:mrna"/>
    <property type="gene ID" value="QL02p023461"/>
</dbReference>
<keyword evidence="20" id="KW-1185">Reference proteome</keyword>
<proteinExistence type="inferred from homology"/>
<dbReference type="PROSITE" id="PS00079">
    <property type="entry name" value="MULTICOPPER_OXIDASE1"/>
    <property type="match status" value="1"/>
</dbReference>
<dbReference type="InterPro" id="IPR008972">
    <property type="entry name" value="Cupredoxin"/>
</dbReference>
<evidence type="ECO:0000256" key="8">
    <source>
        <dbReference type="ARBA" id="ARBA00022723"/>
    </source>
</evidence>
<evidence type="ECO:0000256" key="9">
    <source>
        <dbReference type="ARBA" id="ARBA00022737"/>
    </source>
</evidence>
<keyword evidence="15" id="KW-0732">Signal</keyword>
<keyword evidence="11" id="KW-0186">Copper</keyword>
<dbReference type="CDD" id="cd13897">
    <property type="entry name" value="CuRO_3_LCC_plant"/>
    <property type="match status" value="1"/>
</dbReference>
<dbReference type="Proteomes" id="UP000594261">
    <property type="component" value="Chromosome 2"/>
</dbReference>
<organism evidence="19 20">
    <name type="scientific">Quercus lobata</name>
    <name type="common">Valley oak</name>
    <dbReference type="NCBI Taxonomy" id="97700"/>
    <lineage>
        <taxon>Eukaryota</taxon>
        <taxon>Viridiplantae</taxon>
        <taxon>Streptophyta</taxon>
        <taxon>Embryophyta</taxon>
        <taxon>Tracheophyta</taxon>
        <taxon>Spermatophyta</taxon>
        <taxon>Magnoliopsida</taxon>
        <taxon>eudicotyledons</taxon>
        <taxon>Gunneridae</taxon>
        <taxon>Pentapetalae</taxon>
        <taxon>rosids</taxon>
        <taxon>fabids</taxon>
        <taxon>Fagales</taxon>
        <taxon>Fagaceae</taxon>
        <taxon>Quercus</taxon>
    </lineage>
</organism>
<dbReference type="OMA" id="SKESTHR"/>
<evidence type="ECO:0000256" key="6">
    <source>
        <dbReference type="ARBA" id="ARBA00022523"/>
    </source>
</evidence>
<evidence type="ECO:0000259" key="16">
    <source>
        <dbReference type="Pfam" id="PF00394"/>
    </source>
</evidence>
<keyword evidence="10" id="KW-0560">Oxidoreductase</keyword>
<feature type="chain" id="PRO_5029586787" description="laccase" evidence="15">
    <location>
        <begin position="29"/>
        <end position="644"/>
    </location>
</feature>
<evidence type="ECO:0000313" key="20">
    <source>
        <dbReference type="Proteomes" id="UP000594261"/>
    </source>
</evidence>
<dbReference type="InterPro" id="IPR034288">
    <property type="entry name" value="CuRO_1_LCC"/>
</dbReference>
<dbReference type="InterPro" id="IPR011706">
    <property type="entry name" value="Cu-oxidase_C"/>
</dbReference>
<dbReference type="Gene3D" id="2.60.40.420">
    <property type="entry name" value="Cupredoxins - blue copper proteins"/>
    <property type="match status" value="3"/>
</dbReference>
<dbReference type="GO" id="GO:0046274">
    <property type="term" value="P:lignin catabolic process"/>
    <property type="evidence" value="ECO:0007669"/>
    <property type="project" value="UniProtKB-KW"/>
</dbReference>
<evidence type="ECO:0000256" key="14">
    <source>
        <dbReference type="SAM" id="MobiDB-lite"/>
    </source>
</evidence>
<keyword evidence="8" id="KW-0479">Metal-binding</keyword>
<evidence type="ECO:0000256" key="15">
    <source>
        <dbReference type="SAM" id="SignalP"/>
    </source>
</evidence>
<dbReference type="InParanoid" id="A0A7N2KUL8"/>
<keyword evidence="12" id="KW-0325">Glycoprotein</keyword>
<dbReference type="InterPro" id="IPR011707">
    <property type="entry name" value="Cu-oxidase-like_N"/>
</dbReference>
<keyword evidence="6" id="KW-0052">Apoplast</keyword>
<keyword evidence="7" id="KW-0964">Secreted</keyword>
<evidence type="ECO:0000256" key="4">
    <source>
        <dbReference type="ARBA" id="ARBA00010609"/>
    </source>
</evidence>
<feature type="region of interest" description="Disordered" evidence="14">
    <location>
        <begin position="608"/>
        <end position="644"/>
    </location>
</feature>
<dbReference type="GO" id="GO:0005507">
    <property type="term" value="F:copper ion binding"/>
    <property type="evidence" value="ECO:0007669"/>
    <property type="project" value="InterPro"/>
</dbReference>
<reference evidence="19" key="2">
    <citation type="submission" date="2021-01" db="UniProtKB">
        <authorList>
            <consortium name="EnsemblPlants"/>
        </authorList>
    </citation>
    <scope>IDENTIFICATION</scope>
</reference>
<name>A0A7N2KUL8_QUELO</name>
<accession>A0A7N2KUL8</accession>
<sequence>MNSKNKECLLNFIGFLFLVAQCLSMVEGEVHYYEFVLAEKNFTKLCNTTSMLVVNGSIPGPVIRVHKGDTIYVNVYNQGYYGVTIHWHGVKQPRNPWSDGPEYITQCPIGPGSNFTYEVIFSTEEGTLWWHAHSDWTRAYVHGAIVILPAIGTTYPFPKPDDEDIIILVKAKDFEQNLATISAKSGDDSHRLKSTDTRPETYDIRPPELLPLAGSLYSGNLKAEYDYDLIYGSDLPHSIGYTINGEPGDLCPCSKETTYRRVVDHGKTYLLRLVNSVVAADMFFAIAEHNLTIVGMDANYIKPITTSYIMISPGQTMDILLTANQTLGHYYIAARQFWSQGVGVTNFDQVNVTAIIEYRGNYTIPLSPSFPSTLPTYKDLTAAIEFSNLFRSLASKDHPVNVPLNITTRMYITVSMGQIDCKNSTCTTRGAEIILATSVNNISWNNPVPTDVLLAYYRNISGVYTTDFPDQPPSYYNFTADELPIALATTDLGSKVKVLNYNEAVEVVFQGTNLLAGAGTHPMHLHGHSFYVVGSGYGNYNNETDPKNFNLVDPVAVNTFGVPKNGWLAIRFVANNPGVWFWHCHIDRHMTWGMAAVFIVKNGGTAETSIRKPPPHLPPCKVPSESWLQNNDGSDGKENQSIFI</sequence>
<dbReference type="PANTHER" id="PTHR11709:SF261">
    <property type="entry name" value="LACCASE"/>
    <property type="match status" value="1"/>
</dbReference>
<dbReference type="AlphaFoldDB" id="A0A7N2KUL8"/>
<evidence type="ECO:0000256" key="1">
    <source>
        <dbReference type="ARBA" id="ARBA00000349"/>
    </source>
</evidence>
<feature type="compositionally biased region" description="Polar residues" evidence="14">
    <location>
        <begin position="626"/>
        <end position="644"/>
    </location>
</feature>
<dbReference type="PANTHER" id="PTHR11709">
    <property type="entry name" value="MULTI-COPPER OXIDASE"/>
    <property type="match status" value="1"/>
</dbReference>
<keyword evidence="9" id="KW-0677">Repeat</keyword>
<dbReference type="InterPro" id="IPR002355">
    <property type="entry name" value="Cu_oxidase_Cu_BS"/>
</dbReference>
<dbReference type="InterPro" id="IPR045087">
    <property type="entry name" value="Cu-oxidase_fam"/>
</dbReference>
<dbReference type="InterPro" id="IPR001117">
    <property type="entry name" value="Cu-oxidase_2nd"/>
</dbReference>
<feature type="domain" description="Plastocyanin-like" evidence="16">
    <location>
        <begin position="236"/>
        <end position="361"/>
    </location>
</feature>
<feature type="domain" description="Plastocyanin-like" evidence="17">
    <location>
        <begin position="468"/>
        <end position="603"/>
    </location>
</feature>
<dbReference type="InterPro" id="IPR034289">
    <property type="entry name" value="CuRO_3_LCC"/>
</dbReference>
<evidence type="ECO:0000256" key="5">
    <source>
        <dbReference type="ARBA" id="ARBA00012297"/>
    </source>
</evidence>
<dbReference type="EC" id="1.10.3.2" evidence="5"/>
<dbReference type="InterPro" id="IPR033138">
    <property type="entry name" value="Cu_oxidase_CS"/>
</dbReference>
<evidence type="ECO:0000256" key="12">
    <source>
        <dbReference type="ARBA" id="ARBA00023180"/>
    </source>
</evidence>
<comment type="similarity">
    <text evidence="4">Belongs to the multicopper oxidase family.</text>
</comment>
<dbReference type="Pfam" id="PF07731">
    <property type="entry name" value="Cu-oxidase_2"/>
    <property type="match status" value="1"/>
</dbReference>
<evidence type="ECO:0000256" key="7">
    <source>
        <dbReference type="ARBA" id="ARBA00022525"/>
    </source>
</evidence>
<feature type="signal peptide" evidence="15">
    <location>
        <begin position="1"/>
        <end position="28"/>
    </location>
</feature>
<evidence type="ECO:0000256" key="13">
    <source>
        <dbReference type="ARBA" id="ARBA00023185"/>
    </source>
</evidence>
<dbReference type="GO" id="GO:0052716">
    <property type="term" value="F:hydroquinone:oxygen oxidoreductase activity"/>
    <property type="evidence" value="ECO:0007669"/>
    <property type="project" value="UniProtKB-EC"/>
</dbReference>
<evidence type="ECO:0000259" key="18">
    <source>
        <dbReference type="Pfam" id="PF07732"/>
    </source>
</evidence>
<keyword evidence="13" id="KW-0439">Lignin degradation</keyword>
<feature type="domain" description="Plastocyanin-like" evidence="18">
    <location>
        <begin position="39"/>
        <end position="149"/>
    </location>
</feature>
<evidence type="ECO:0000259" key="17">
    <source>
        <dbReference type="Pfam" id="PF07731"/>
    </source>
</evidence>
<evidence type="ECO:0000256" key="3">
    <source>
        <dbReference type="ARBA" id="ARBA00004271"/>
    </source>
</evidence>
<dbReference type="Pfam" id="PF07732">
    <property type="entry name" value="Cu-oxidase_3"/>
    <property type="match status" value="1"/>
</dbReference>
<evidence type="ECO:0000256" key="10">
    <source>
        <dbReference type="ARBA" id="ARBA00023002"/>
    </source>
</evidence>
<evidence type="ECO:0000256" key="2">
    <source>
        <dbReference type="ARBA" id="ARBA00001935"/>
    </source>
</evidence>
<dbReference type="EnsemblPlants" id="QL02p023461:mrna">
    <property type="protein sequence ID" value="QL02p023461:mrna"/>
    <property type="gene ID" value="QL02p023461"/>
</dbReference>
<dbReference type="GO" id="GO:0048046">
    <property type="term" value="C:apoplast"/>
    <property type="evidence" value="ECO:0007669"/>
    <property type="project" value="UniProtKB-SubCell"/>
</dbReference>
<reference evidence="20" key="1">
    <citation type="journal article" date="2016" name="G3 (Bethesda)">
        <title>First Draft Assembly and Annotation of the Genome of a California Endemic Oak Quercus lobata Nee (Fagaceae).</title>
        <authorList>
            <person name="Sork V.L."/>
            <person name="Fitz-Gibbon S.T."/>
            <person name="Puiu D."/>
            <person name="Crepeau M."/>
            <person name="Gugger P.F."/>
            <person name="Sherman R."/>
            <person name="Stevens K."/>
            <person name="Langley C.H."/>
            <person name="Pellegrini M."/>
            <person name="Salzberg S.L."/>
        </authorList>
    </citation>
    <scope>NUCLEOTIDE SEQUENCE [LARGE SCALE GENOMIC DNA]</scope>
    <source>
        <strain evidence="20">cv. SW786</strain>
    </source>
</reference>
<comment type="cofactor">
    <cofactor evidence="2">
        <name>Cu cation</name>
        <dbReference type="ChEBI" id="CHEBI:23378"/>
    </cofactor>
</comment>
<dbReference type="CDD" id="cd13849">
    <property type="entry name" value="CuRO_1_LCC_plant"/>
    <property type="match status" value="1"/>
</dbReference>
<evidence type="ECO:0000256" key="11">
    <source>
        <dbReference type="ARBA" id="ARBA00023008"/>
    </source>
</evidence>
<dbReference type="SUPFAM" id="SSF49503">
    <property type="entry name" value="Cupredoxins"/>
    <property type="match status" value="3"/>
</dbReference>
<dbReference type="CDD" id="cd13875">
    <property type="entry name" value="CuRO_2_LCC_plant"/>
    <property type="match status" value="1"/>
</dbReference>
<dbReference type="PROSITE" id="PS00080">
    <property type="entry name" value="MULTICOPPER_OXIDASE2"/>
    <property type="match status" value="1"/>
</dbReference>
<comment type="catalytic activity">
    <reaction evidence="1">
        <text>4 hydroquinone + O2 = 4 benzosemiquinone + 2 H2O</text>
        <dbReference type="Rhea" id="RHEA:11276"/>
        <dbReference type="ChEBI" id="CHEBI:15377"/>
        <dbReference type="ChEBI" id="CHEBI:15379"/>
        <dbReference type="ChEBI" id="CHEBI:17594"/>
        <dbReference type="ChEBI" id="CHEBI:17977"/>
        <dbReference type="EC" id="1.10.3.2"/>
    </reaction>
</comment>
<dbReference type="Pfam" id="PF00394">
    <property type="entry name" value="Cu-oxidase"/>
    <property type="match status" value="1"/>
</dbReference>
<evidence type="ECO:0000313" key="19">
    <source>
        <dbReference type="EnsemblPlants" id="QL02p023461:mrna"/>
    </source>
</evidence>
<dbReference type="InterPro" id="IPR034285">
    <property type="entry name" value="CuRO_2_LCC"/>
</dbReference>